<sequence>MELIEAQLDRLVGPTHHFGGLGVGNVASLSHAGNISNPAAAAIEGLDKMRMVASYGVPQFILPPQSRPDITFLKQVGFQVEDDSALEHVGEESPATFSAAMSCSAMWTANAATVSAGVDNRFGTPAMTVANLTASLHRAIEPPATLLELRNAFPHATLLPPLPGGTAMRDEGAANQMRFGNGENQAGLHLFVYGDGEPAPKHFWPRQTLCACQAIARGQGLDPDRTFFVKQNVNAIDAGAFHNDVVAASHHDLLIHHDAAFDDPAGVIAAMEDRYQEIFGTPLRRIVVSESELSLADAVSTYLFNSQIVTPRQCVGTSEAKPVLICPTQVQQHEAANALIQSWIAESGLFSEVQFVDLSQSMSGGGGPACLRLRIPMTEQQLQQTNARFRWTPELDERLRETIQRFYPTQVSLSELAHRDVVTQAKNAQAEIGKLFLSEELRASAQ</sequence>
<evidence type="ECO:0000313" key="4">
    <source>
        <dbReference type="Proteomes" id="UP000316304"/>
    </source>
</evidence>
<gene>
    <name evidence="3" type="primary">astB</name>
    <name evidence="3" type="ORF">Pla52o_57880</name>
</gene>
<dbReference type="EC" id="3.5.3.23" evidence="3"/>
<reference evidence="3 4" key="1">
    <citation type="submission" date="2019-02" db="EMBL/GenBank/DDBJ databases">
        <title>Deep-cultivation of Planctomycetes and their phenomic and genomic characterization uncovers novel biology.</title>
        <authorList>
            <person name="Wiegand S."/>
            <person name="Jogler M."/>
            <person name="Boedeker C."/>
            <person name="Pinto D."/>
            <person name="Vollmers J."/>
            <person name="Rivas-Marin E."/>
            <person name="Kohn T."/>
            <person name="Peeters S.H."/>
            <person name="Heuer A."/>
            <person name="Rast P."/>
            <person name="Oberbeckmann S."/>
            <person name="Bunk B."/>
            <person name="Jeske O."/>
            <person name="Meyerdierks A."/>
            <person name="Storesund J.E."/>
            <person name="Kallscheuer N."/>
            <person name="Luecker S."/>
            <person name="Lage O.M."/>
            <person name="Pohl T."/>
            <person name="Merkel B.J."/>
            <person name="Hornburger P."/>
            <person name="Mueller R.-W."/>
            <person name="Bruemmer F."/>
            <person name="Labrenz M."/>
            <person name="Spormann A.M."/>
            <person name="Op Den Camp H."/>
            <person name="Overmann J."/>
            <person name="Amann R."/>
            <person name="Jetten M.S.M."/>
            <person name="Mascher T."/>
            <person name="Medema M.H."/>
            <person name="Devos D.P."/>
            <person name="Kaster A.-K."/>
            <person name="Ovreas L."/>
            <person name="Rohde M."/>
            <person name="Galperin M.Y."/>
            <person name="Jogler C."/>
        </authorList>
    </citation>
    <scope>NUCLEOTIDE SEQUENCE [LARGE SCALE GENOMIC DNA]</scope>
    <source>
        <strain evidence="3 4">Pla52o</strain>
    </source>
</reference>
<protein>
    <submittedName>
        <fullName evidence="3">N-succinylarginine dihydrolase</fullName>
        <ecNumber evidence="3">3.5.3.23</ecNumber>
    </submittedName>
</protein>
<accession>A0A5C6BE93</accession>
<dbReference type="SUPFAM" id="SSF55909">
    <property type="entry name" value="Pentein"/>
    <property type="match status" value="1"/>
</dbReference>
<keyword evidence="2 3" id="KW-0378">Hydrolase</keyword>
<evidence type="ECO:0000313" key="3">
    <source>
        <dbReference type="EMBL" id="TWU10052.1"/>
    </source>
</evidence>
<dbReference type="RefSeq" id="WP_146597636.1">
    <property type="nucleotide sequence ID" value="NZ_SJPT01000022.1"/>
</dbReference>
<organism evidence="3 4">
    <name type="scientific">Novipirellula galeiformis</name>
    <dbReference type="NCBI Taxonomy" id="2528004"/>
    <lineage>
        <taxon>Bacteria</taxon>
        <taxon>Pseudomonadati</taxon>
        <taxon>Planctomycetota</taxon>
        <taxon>Planctomycetia</taxon>
        <taxon>Pirellulales</taxon>
        <taxon>Pirellulaceae</taxon>
        <taxon>Novipirellula</taxon>
    </lineage>
</organism>
<dbReference type="InterPro" id="IPR037031">
    <property type="entry name" value="AstB_sf"/>
</dbReference>
<dbReference type="Pfam" id="PF04996">
    <property type="entry name" value="AstB"/>
    <property type="match status" value="1"/>
</dbReference>
<dbReference type="Proteomes" id="UP000316304">
    <property type="component" value="Unassembled WGS sequence"/>
</dbReference>
<name>A0A5C6BE93_9BACT</name>
<comment type="caution">
    <text evidence="3">The sequence shown here is derived from an EMBL/GenBank/DDBJ whole genome shotgun (WGS) entry which is preliminary data.</text>
</comment>
<evidence type="ECO:0000256" key="2">
    <source>
        <dbReference type="ARBA" id="ARBA00022801"/>
    </source>
</evidence>
<keyword evidence="4" id="KW-1185">Reference proteome</keyword>
<dbReference type="EMBL" id="SJPT01000022">
    <property type="protein sequence ID" value="TWU10052.1"/>
    <property type="molecule type" value="Genomic_DNA"/>
</dbReference>
<dbReference type="InterPro" id="IPR007079">
    <property type="entry name" value="SuccinylArg_d-Hdrlase_AstB"/>
</dbReference>
<dbReference type="PANTHER" id="PTHR30420">
    <property type="entry name" value="N-SUCCINYLARGININE DIHYDROLASE"/>
    <property type="match status" value="1"/>
</dbReference>
<dbReference type="Gene3D" id="3.75.10.20">
    <property type="entry name" value="Succinylarginine dihydrolase"/>
    <property type="match status" value="1"/>
</dbReference>
<dbReference type="OrthoDB" id="248552at2"/>
<dbReference type="GO" id="GO:0009015">
    <property type="term" value="F:N-succinylarginine dihydrolase activity"/>
    <property type="evidence" value="ECO:0007669"/>
    <property type="project" value="UniProtKB-EC"/>
</dbReference>
<dbReference type="GO" id="GO:0006525">
    <property type="term" value="P:arginine metabolic process"/>
    <property type="evidence" value="ECO:0007669"/>
    <property type="project" value="UniProtKB-KW"/>
</dbReference>
<dbReference type="PANTHER" id="PTHR30420:SF2">
    <property type="entry name" value="N-SUCCINYLARGININE DIHYDROLASE"/>
    <property type="match status" value="1"/>
</dbReference>
<dbReference type="AlphaFoldDB" id="A0A5C6BE93"/>
<evidence type="ECO:0000256" key="1">
    <source>
        <dbReference type="ARBA" id="ARBA00022503"/>
    </source>
</evidence>
<proteinExistence type="predicted"/>
<keyword evidence="1" id="KW-0056">Arginine metabolism</keyword>